<keyword evidence="4" id="KW-1185">Reference proteome</keyword>
<dbReference type="Proteomes" id="UP001066276">
    <property type="component" value="Chromosome 7"/>
</dbReference>
<dbReference type="PANTHER" id="PTHR23098:SF16">
    <property type="entry name" value="REGULATORY PROTEIN ZESTE"/>
    <property type="match status" value="1"/>
</dbReference>
<dbReference type="GO" id="GO:0005634">
    <property type="term" value="C:nucleus"/>
    <property type="evidence" value="ECO:0007669"/>
    <property type="project" value="TreeGrafter"/>
</dbReference>
<dbReference type="AlphaFoldDB" id="A0AAV7PQZ5"/>
<dbReference type="Pfam" id="PF13873">
    <property type="entry name" value="Myb_DNA-bind_5"/>
    <property type="match status" value="1"/>
</dbReference>
<sequence>MAHATGERAPAFTAEELEKLVDWVLPQYTLLYGPPDQQVSAHQKVAIWRAIAKDVRTLGVHNRRGTHCRKRWEDIRRWSRKTAEAQLGMASQRGRGASRTLTPLMSRILAVAYPDLDGRVRTSQQTQGGGGEVASDHEGAASHMALEGHATESEYTSGTEGEGSSTAGTRADVSDSDSSSEGSSFVVAATSVPPATTGTAATQRTSTALPAAPQRLPRARSPRKVGISFAPGTSGPAPVTPAALSEEVIDLLRTIIVGQSTLLNAIQGVEREVHQSNAYLEGIHSGQAAHQRSFNSLASALTAAIVPVSSLPL</sequence>
<comment type="caution">
    <text evidence="3">The sequence shown here is derived from an EMBL/GenBank/DDBJ whole genome shotgun (WGS) entry which is preliminary data.</text>
</comment>
<reference evidence="3" key="1">
    <citation type="journal article" date="2022" name="bioRxiv">
        <title>Sequencing and chromosome-scale assembly of the giantPleurodeles waltlgenome.</title>
        <authorList>
            <person name="Brown T."/>
            <person name="Elewa A."/>
            <person name="Iarovenko S."/>
            <person name="Subramanian E."/>
            <person name="Araus A.J."/>
            <person name="Petzold A."/>
            <person name="Susuki M."/>
            <person name="Suzuki K.-i.T."/>
            <person name="Hayashi T."/>
            <person name="Toyoda A."/>
            <person name="Oliveira C."/>
            <person name="Osipova E."/>
            <person name="Leigh N.D."/>
            <person name="Simon A."/>
            <person name="Yun M.H."/>
        </authorList>
    </citation>
    <scope>NUCLEOTIDE SEQUENCE</scope>
    <source>
        <strain evidence="3">20211129_DDA</strain>
        <tissue evidence="3">Liver</tissue>
    </source>
</reference>
<protein>
    <recommendedName>
        <fullName evidence="2">Myb/SANT-like DNA-binding domain-containing protein</fullName>
    </recommendedName>
</protein>
<evidence type="ECO:0000256" key="1">
    <source>
        <dbReference type="SAM" id="MobiDB-lite"/>
    </source>
</evidence>
<proteinExistence type="predicted"/>
<feature type="region of interest" description="Disordered" evidence="1">
    <location>
        <begin position="150"/>
        <end position="222"/>
    </location>
</feature>
<dbReference type="EMBL" id="JANPWB010000011">
    <property type="protein sequence ID" value="KAJ1128913.1"/>
    <property type="molecule type" value="Genomic_DNA"/>
</dbReference>
<dbReference type="InterPro" id="IPR028002">
    <property type="entry name" value="Myb_DNA-bind_5"/>
</dbReference>
<dbReference type="PANTHER" id="PTHR23098">
    <property type="entry name" value="AGAP001331-PA-RELATED"/>
    <property type="match status" value="1"/>
</dbReference>
<gene>
    <name evidence="3" type="ORF">NDU88_007285</name>
</gene>
<organism evidence="3 4">
    <name type="scientific">Pleurodeles waltl</name>
    <name type="common">Iberian ribbed newt</name>
    <dbReference type="NCBI Taxonomy" id="8319"/>
    <lineage>
        <taxon>Eukaryota</taxon>
        <taxon>Metazoa</taxon>
        <taxon>Chordata</taxon>
        <taxon>Craniata</taxon>
        <taxon>Vertebrata</taxon>
        <taxon>Euteleostomi</taxon>
        <taxon>Amphibia</taxon>
        <taxon>Batrachia</taxon>
        <taxon>Caudata</taxon>
        <taxon>Salamandroidea</taxon>
        <taxon>Salamandridae</taxon>
        <taxon>Pleurodelinae</taxon>
        <taxon>Pleurodeles</taxon>
    </lineage>
</organism>
<feature type="compositionally biased region" description="Low complexity" evidence="1">
    <location>
        <begin position="153"/>
        <end position="216"/>
    </location>
</feature>
<evidence type="ECO:0000313" key="4">
    <source>
        <dbReference type="Proteomes" id="UP001066276"/>
    </source>
</evidence>
<accession>A0AAV7PQZ5</accession>
<evidence type="ECO:0000259" key="2">
    <source>
        <dbReference type="Pfam" id="PF13873"/>
    </source>
</evidence>
<feature type="domain" description="Myb/SANT-like DNA-binding" evidence="2">
    <location>
        <begin position="8"/>
        <end position="81"/>
    </location>
</feature>
<name>A0AAV7PQZ5_PLEWA</name>
<evidence type="ECO:0000313" key="3">
    <source>
        <dbReference type="EMBL" id="KAJ1128913.1"/>
    </source>
</evidence>